<feature type="region of interest" description="Disordered" evidence="13">
    <location>
        <begin position="385"/>
        <end position="505"/>
    </location>
</feature>
<evidence type="ECO:0000256" key="7">
    <source>
        <dbReference type="ARBA" id="ARBA00022679"/>
    </source>
</evidence>
<dbReference type="InterPro" id="IPR056437">
    <property type="entry name" value="Znf-C2H2_ZNF598/HEL2"/>
</dbReference>
<comment type="similarity">
    <text evidence="11">Belongs to the ZNF598/HEL2 family.</text>
</comment>
<evidence type="ECO:0000256" key="4">
    <source>
        <dbReference type="ARBA" id="ARBA00012483"/>
    </source>
</evidence>
<feature type="region of interest" description="Disordered" evidence="13">
    <location>
        <begin position="631"/>
        <end position="714"/>
    </location>
</feature>
<feature type="compositionally biased region" description="Polar residues" evidence="13">
    <location>
        <begin position="737"/>
        <end position="753"/>
    </location>
</feature>
<dbReference type="PANTHER" id="PTHR22938">
    <property type="entry name" value="ZINC FINGER PROTEIN 598"/>
    <property type="match status" value="1"/>
</dbReference>
<dbReference type="PROSITE" id="PS00028">
    <property type="entry name" value="ZINC_FINGER_C2H2_1"/>
    <property type="match status" value="1"/>
</dbReference>
<dbReference type="InterPro" id="IPR057634">
    <property type="entry name" value="PAH_ZNF598/HEL2"/>
</dbReference>
<dbReference type="CDD" id="cd16615">
    <property type="entry name" value="RING-HC_ZNF598"/>
    <property type="match status" value="1"/>
</dbReference>
<feature type="compositionally biased region" description="Low complexity" evidence="13">
    <location>
        <begin position="418"/>
        <end position="431"/>
    </location>
</feature>
<dbReference type="EC" id="2.3.2.27" evidence="4"/>
<gene>
    <name evidence="15" type="ORF">MKK02DRAFT_43530</name>
</gene>
<feature type="region of interest" description="Disordered" evidence="13">
    <location>
        <begin position="729"/>
        <end position="840"/>
    </location>
</feature>
<dbReference type="SUPFAM" id="SSF57850">
    <property type="entry name" value="RING/U-box"/>
    <property type="match status" value="1"/>
</dbReference>
<protein>
    <recommendedName>
        <fullName evidence="4">RING-type E3 ubiquitin transferase</fullName>
        <ecNumber evidence="4">2.3.2.27</ecNumber>
    </recommendedName>
</protein>
<dbReference type="RefSeq" id="XP_052947381.1">
    <property type="nucleotide sequence ID" value="XM_053092476.1"/>
</dbReference>
<evidence type="ECO:0000256" key="10">
    <source>
        <dbReference type="ARBA" id="ARBA00022833"/>
    </source>
</evidence>
<dbReference type="GO" id="GO:0016567">
    <property type="term" value="P:protein ubiquitination"/>
    <property type="evidence" value="ECO:0007669"/>
    <property type="project" value="TreeGrafter"/>
</dbReference>
<feature type="compositionally biased region" description="Low complexity" evidence="13">
    <location>
        <begin position="673"/>
        <end position="682"/>
    </location>
</feature>
<dbReference type="InterPro" id="IPR013087">
    <property type="entry name" value="Znf_C2H2_type"/>
</dbReference>
<evidence type="ECO:0000256" key="12">
    <source>
        <dbReference type="PROSITE-ProRule" id="PRU00175"/>
    </source>
</evidence>
<dbReference type="GO" id="GO:0061630">
    <property type="term" value="F:ubiquitin protein ligase activity"/>
    <property type="evidence" value="ECO:0007669"/>
    <property type="project" value="UniProtKB-EC"/>
</dbReference>
<evidence type="ECO:0000313" key="15">
    <source>
        <dbReference type="EMBL" id="KAI9637604.1"/>
    </source>
</evidence>
<dbReference type="GeneID" id="77731681"/>
<evidence type="ECO:0000256" key="5">
    <source>
        <dbReference type="ARBA" id="ARBA00022490"/>
    </source>
</evidence>
<feature type="compositionally biased region" description="Gly residues" evidence="13">
    <location>
        <begin position="811"/>
        <end position="821"/>
    </location>
</feature>
<comment type="pathway">
    <text evidence="3">Protein modification; protein ubiquitination.</text>
</comment>
<dbReference type="InterPro" id="IPR041888">
    <property type="entry name" value="RING-HC_ZNF598/HEL2"/>
</dbReference>
<evidence type="ECO:0000256" key="9">
    <source>
        <dbReference type="ARBA" id="ARBA00022771"/>
    </source>
</evidence>
<comment type="caution">
    <text evidence="15">The sequence shown here is derived from an EMBL/GenBank/DDBJ whole genome shotgun (WGS) entry which is preliminary data.</text>
</comment>
<evidence type="ECO:0000256" key="3">
    <source>
        <dbReference type="ARBA" id="ARBA00004906"/>
    </source>
</evidence>
<keyword evidence="16" id="KW-1185">Reference proteome</keyword>
<reference evidence="15" key="1">
    <citation type="journal article" date="2022" name="G3 (Bethesda)">
        <title>High quality genome of the basidiomycete yeast Dioszegia hungarica PDD-24b-2 isolated from cloud water.</title>
        <authorList>
            <person name="Jarrige D."/>
            <person name="Haridas S."/>
            <person name="Bleykasten-Grosshans C."/>
            <person name="Joly M."/>
            <person name="Nadalig T."/>
            <person name="Sancelme M."/>
            <person name="Vuilleumier S."/>
            <person name="Grigoriev I.V."/>
            <person name="Amato P."/>
            <person name="Bringel F."/>
        </authorList>
    </citation>
    <scope>NUCLEOTIDE SEQUENCE</scope>
    <source>
        <strain evidence="15">PDD-24b-2</strain>
    </source>
</reference>
<keyword evidence="10" id="KW-0862">Zinc</keyword>
<evidence type="ECO:0000256" key="2">
    <source>
        <dbReference type="ARBA" id="ARBA00004496"/>
    </source>
</evidence>
<dbReference type="InterPro" id="IPR044288">
    <property type="entry name" value="ZNF598/HEL2"/>
</dbReference>
<keyword evidence="9 12" id="KW-0863">Zinc-finger</keyword>
<dbReference type="Pfam" id="PF23202">
    <property type="entry name" value="PAH_ZNF598"/>
    <property type="match status" value="1"/>
</dbReference>
<feature type="compositionally biased region" description="Basic and acidic residues" evidence="13">
    <location>
        <begin position="489"/>
        <end position="505"/>
    </location>
</feature>
<keyword evidence="5" id="KW-0963">Cytoplasm</keyword>
<feature type="region of interest" description="Disordered" evidence="13">
    <location>
        <begin position="1"/>
        <end position="82"/>
    </location>
</feature>
<feature type="compositionally biased region" description="Low complexity" evidence="13">
    <location>
        <begin position="17"/>
        <end position="40"/>
    </location>
</feature>
<keyword evidence="6" id="KW-0597">Phosphoprotein</keyword>
<dbReference type="InterPro" id="IPR001841">
    <property type="entry name" value="Znf_RING"/>
</dbReference>
<dbReference type="Pfam" id="PF23230">
    <property type="entry name" value="zf-C2H2_13"/>
    <property type="match status" value="1"/>
</dbReference>
<feature type="domain" description="RING-type" evidence="14">
    <location>
        <begin position="91"/>
        <end position="131"/>
    </location>
</feature>
<dbReference type="AlphaFoldDB" id="A0AA38LX76"/>
<dbReference type="EMBL" id="JAKWFO010000004">
    <property type="protein sequence ID" value="KAI9637604.1"/>
    <property type="molecule type" value="Genomic_DNA"/>
</dbReference>
<sequence length="840" mass="90746">MSRRKAFDTALTSAPGQAAPKPQARQQQQQQQQQPRPRQPSITTSDLPPKVTPPNPAVGSATVPTETKEEKEEEAAGKPIPEDEVEDDGICFICAEPITFWSVGVCGHRTCHVCAIRLRTFYKKTECTFCKTPTPSVLFSRTPNTPFPTEHHITPSPPAVIAAAQAGADKLEKGQRWDRGLTLPGKLDMTAFPHTDEKLGVVFEDEDMMEATLLLLRFNCPYPDCAHMGTSWDTLERHTVAMHGLTLCTLCRSQLSRFAHEQVLYPPHLLALHNPAVLKRGQRGPRPRGEEEIEMVKNWEAPHPMCEFCHVAFFGPDELFKHMRERHEECFVCRQLGEKDVYFQDYTSLEQHFNSFHHPCNQPSCLEKKFVVFPSEMDLRAHTMQEHGDQMSSRDRANARHIPVDFSTTSNTGRSARRAAPPHQAQQQGRGFSLARDQGVQQQQISQPPPMAPEQAAQARRGQQVDRQEEGRRRRAFETGLTGSAAPAHLHEDRGGSGHVTPRDDVDDATLDRHAALMSRVSMLVNDSQNKLSSFRSAVRQFMVNESSGKDLIDTVFNVLDQDREATVGVLRDVVGLLDGPSEAEKGRNLLEALNGFRIQQRDQFPALATPGGLGSNYAGITSGAILNAKRSTHTQRRGAGSQSVWERVEAAAASQPSYRPSATMGANGRHVPGASGPAASAFPNLGAAGPSRGSAHSTPWSTGGGGGSSSRAPPALAAPVIRSVNLSTGPPKKHNISTSAFPSLPPAQSQSAAERRALFTKPNAREESIRRIKGTGPAPVPHTAGGSMWGAGGGGGGLESGMEGLEVGANGDGGGAGGGGGKKKGKGKQLLFSVSARPS</sequence>
<dbReference type="Pfam" id="PF13920">
    <property type="entry name" value="zf-C3HC4_3"/>
    <property type="match status" value="1"/>
</dbReference>
<evidence type="ECO:0000256" key="6">
    <source>
        <dbReference type="ARBA" id="ARBA00022553"/>
    </source>
</evidence>
<dbReference type="GO" id="GO:0008270">
    <property type="term" value="F:zinc ion binding"/>
    <property type="evidence" value="ECO:0007669"/>
    <property type="project" value="UniProtKB-KW"/>
</dbReference>
<evidence type="ECO:0000256" key="11">
    <source>
        <dbReference type="ARBA" id="ARBA00035113"/>
    </source>
</evidence>
<dbReference type="GO" id="GO:0043022">
    <property type="term" value="F:ribosome binding"/>
    <property type="evidence" value="ECO:0007669"/>
    <property type="project" value="TreeGrafter"/>
</dbReference>
<organism evidence="15 16">
    <name type="scientific">Dioszegia hungarica</name>
    <dbReference type="NCBI Taxonomy" id="4972"/>
    <lineage>
        <taxon>Eukaryota</taxon>
        <taxon>Fungi</taxon>
        <taxon>Dikarya</taxon>
        <taxon>Basidiomycota</taxon>
        <taxon>Agaricomycotina</taxon>
        <taxon>Tremellomycetes</taxon>
        <taxon>Tremellales</taxon>
        <taxon>Bulleribasidiaceae</taxon>
        <taxon>Dioszegia</taxon>
    </lineage>
</organism>
<evidence type="ECO:0000259" key="14">
    <source>
        <dbReference type="PROSITE" id="PS50089"/>
    </source>
</evidence>
<comment type="subcellular location">
    <subcellularLocation>
        <location evidence="2">Cytoplasm</location>
    </subcellularLocation>
</comment>
<accession>A0AA38LX76</accession>
<evidence type="ECO:0000313" key="16">
    <source>
        <dbReference type="Proteomes" id="UP001164286"/>
    </source>
</evidence>
<proteinExistence type="inferred from homology"/>
<dbReference type="InterPro" id="IPR013083">
    <property type="entry name" value="Znf_RING/FYVE/PHD"/>
</dbReference>
<feature type="compositionally biased region" description="Basic and acidic residues" evidence="13">
    <location>
        <begin position="385"/>
        <end position="398"/>
    </location>
</feature>
<evidence type="ECO:0000256" key="8">
    <source>
        <dbReference type="ARBA" id="ARBA00022723"/>
    </source>
</evidence>
<feature type="compositionally biased region" description="Basic and acidic residues" evidence="13">
    <location>
        <begin position="754"/>
        <end position="771"/>
    </location>
</feature>
<feature type="compositionally biased region" description="Gly residues" evidence="13">
    <location>
        <begin position="788"/>
        <end position="800"/>
    </location>
</feature>
<dbReference type="GO" id="GO:0072344">
    <property type="term" value="P:rescue of stalled ribosome"/>
    <property type="evidence" value="ECO:0007669"/>
    <property type="project" value="InterPro"/>
</dbReference>
<evidence type="ECO:0000256" key="1">
    <source>
        <dbReference type="ARBA" id="ARBA00000900"/>
    </source>
</evidence>
<feature type="compositionally biased region" description="Basic and acidic residues" evidence="13">
    <location>
        <begin position="463"/>
        <end position="472"/>
    </location>
</feature>
<dbReference type="GO" id="GO:0005737">
    <property type="term" value="C:cytoplasm"/>
    <property type="evidence" value="ECO:0007669"/>
    <property type="project" value="UniProtKB-SubCell"/>
</dbReference>
<dbReference type="PROSITE" id="PS50089">
    <property type="entry name" value="ZF_RING_2"/>
    <property type="match status" value="1"/>
</dbReference>
<comment type="catalytic activity">
    <reaction evidence="1">
        <text>S-ubiquitinyl-[E2 ubiquitin-conjugating enzyme]-L-cysteine + [acceptor protein]-L-lysine = [E2 ubiquitin-conjugating enzyme]-L-cysteine + N(6)-ubiquitinyl-[acceptor protein]-L-lysine.</text>
        <dbReference type="EC" id="2.3.2.27"/>
    </reaction>
</comment>
<name>A0AA38LX76_9TREE</name>
<keyword evidence="7" id="KW-0808">Transferase</keyword>
<feature type="compositionally biased region" description="Basic and acidic residues" evidence="13">
    <location>
        <begin position="66"/>
        <end position="76"/>
    </location>
</feature>
<evidence type="ECO:0000256" key="13">
    <source>
        <dbReference type="SAM" id="MobiDB-lite"/>
    </source>
</evidence>
<dbReference type="PANTHER" id="PTHR22938:SF0">
    <property type="entry name" value="E3 UBIQUITIN-PROTEIN LIGASE ZNF598"/>
    <property type="match status" value="1"/>
</dbReference>
<keyword evidence="8" id="KW-0479">Metal-binding</keyword>
<dbReference type="Gene3D" id="3.30.40.10">
    <property type="entry name" value="Zinc/RING finger domain, C3HC4 (zinc finger)"/>
    <property type="match status" value="1"/>
</dbReference>
<dbReference type="SMART" id="SM00355">
    <property type="entry name" value="ZnF_C2H2"/>
    <property type="match status" value="4"/>
</dbReference>
<dbReference type="Proteomes" id="UP001164286">
    <property type="component" value="Unassembled WGS sequence"/>
</dbReference>
<feature type="compositionally biased region" description="Low complexity" evidence="13">
    <location>
        <begin position="801"/>
        <end position="810"/>
    </location>
</feature>